<dbReference type="OrthoDB" id="4777606at2759"/>
<dbReference type="AlphaFoldDB" id="A0A5E4N711"/>
<keyword evidence="3" id="KW-1185">Reference proteome</keyword>
<dbReference type="PANTHER" id="PTHR46584">
    <property type="entry name" value="HMG DOMAIN-CONTAINING PROTEIN 4"/>
    <property type="match status" value="1"/>
</dbReference>
<gene>
    <name evidence="2" type="ORF">CINCED_3A017926</name>
</gene>
<accession>A0A5E4N711</accession>
<evidence type="ECO:0000256" key="1">
    <source>
        <dbReference type="SAM" id="MobiDB-lite"/>
    </source>
</evidence>
<feature type="region of interest" description="Disordered" evidence="1">
    <location>
        <begin position="1"/>
        <end position="24"/>
    </location>
</feature>
<dbReference type="EMBL" id="CABPRJ010001468">
    <property type="protein sequence ID" value="VVC38305.1"/>
    <property type="molecule type" value="Genomic_DNA"/>
</dbReference>
<dbReference type="PANTHER" id="PTHR46584:SF1">
    <property type="entry name" value="HMG DOMAIN-CONTAINING PROTEIN 4"/>
    <property type="match status" value="1"/>
</dbReference>
<protein>
    <submittedName>
        <fullName evidence="2">Uncharacterized protein</fullName>
    </submittedName>
</protein>
<reference evidence="2 3" key="1">
    <citation type="submission" date="2019-08" db="EMBL/GenBank/DDBJ databases">
        <authorList>
            <person name="Alioto T."/>
            <person name="Alioto T."/>
            <person name="Gomez Garrido J."/>
        </authorList>
    </citation>
    <scope>NUCLEOTIDE SEQUENCE [LARGE SCALE GENOMIC DNA]</scope>
</reference>
<evidence type="ECO:0000313" key="2">
    <source>
        <dbReference type="EMBL" id="VVC38305.1"/>
    </source>
</evidence>
<dbReference type="Proteomes" id="UP000325440">
    <property type="component" value="Unassembled WGS sequence"/>
</dbReference>
<proteinExistence type="predicted"/>
<organism evidence="2 3">
    <name type="scientific">Cinara cedri</name>
    <dbReference type="NCBI Taxonomy" id="506608"/>
    <lineage>
        <taxon>Eukaryota</taxon>
        <taxon>Metazoa</taxon>
        <taxon>Ecdysozoa</taxon>
        <taxon>Arthropoda</taxon>
        <taxon>Hexapoda</taxon>
        <taxon>Insecta</taxon>
        <taxon>Pterygota</taxon>
        <taxon>Neoptera</taxon>
        <taxon>Paraneoptera</taxon>
        <taxon>Hemiptera</taxon>
        <taxon>Sternorrhyncha</taxon>
        <taxon>Aphidomorpha</taxon>
        <taxon>Aphidoidea</taxon>
        <taxon>Aphididae</taxon>
        <taxon>Lachninae</taxon>
        <taxon>Cinara</taxon>
    </lineage>
</organism>
<dbReference type="InterPro" id="IPR042477">
    <property type="entry name" value="HMGXB4"/>
</dbReference>
<name>A0A5E4N711_9HEMI</name>
<sequence length="124" mass="14333">MWKSEDESNEDKSRLEQRTKPILDHDGVEEPLGIIQPIDVPDNLALLDETLSNMRERLINHQDQIDVNSDLSVRFDCLLHTLETIVNLTKQVPELNVNSQETLKKPMDNIARIMNGLKKTLYKQ</sequence>
<evidence type="ECO:0000313" key="3">
    <source>
        <dbReference type="Proteomes" id="UP000325440"/>
    </source>
</evidence>